<dbReference type="RefSeq" id="WP_124328863.1">
    <property type="nucleotide sequence ID" value="NZ_BEXT01000001.1"/>
</dbReference>
<dbReference type="Pfam" id="PF01381">
    <property type="entry name" value="HTH_3"/>
    <property type="match status" value="1"/>
</dbReference>
<evidence type="ECO:0000313" key="5">
    <source>
        <dbReference type="EMBL" id="GBC61594.1"/>
    </source>
</evidence>
<keyword evidence="3" id="KW-0804">Transcription</keyword>
<keyword evidence="6" id="KW-1185">Reference proteome</keyword>
<dbReference type="CDD" id="cd00093">
    <property type="entry name" value="HTH_XRE"/>
    <property type="match status" value="1"/>
</dbReference>
<dbReference type="PANTHER" id="PTHR36511:SF4">
    <property type="entry name" value="ANTITOXIN MQSA"/>
    <property type="match status" value="1"/>
</dbReference>
<comment type="caution">
    <text evidence="5">The sequence shown here is derived from an EMBL/GenBank/DDBJ whole genome shotgun (WGS) entry which is preliminary data.</text>
</comment>
<dbReference type="InterPro" id="IPR047761">
    <property type="entry name" value="NadS-like"/>
</dbReference>
<gene>
    <name evidence="5" type="ORF">DENIS_2556</name>
</gene>
<evidence type="ECO:0000259" key="4">
    <source>
        <dbReference type="PROSITE" id="PS50943"/>
    </source>
</evidence>
<accession>A0A401FXD1</accession>
<dbReference type="PROSITE" id="PS50943">
    <property type="entry name" value="HTH_CROC1"/>
    <property type="match status" value="1"/>
</dbReference>
<name>A0A401FXD1_9BACT</name>
<feature type="domain" description="HTH cro/C1-type" evidence="4">
    <location>
        <begin position="36"/>
        <end position="89"/>
    </location>
</feature>
<keyword evidence="1" id="KW-0805">Transcription regulation</keyword>
<dbReference type="SMART" id="SM00530">
    <property type="entry name" value="HTH_XRE"/>
    <property type="match status" value="1"/>
</dbReference>
<sequence length="95" mass="10632">MNNTFESIKKGLEEAVEYARGNKSGVRVHYPSAPDVRAIRNKTGMSQNEFASTIGISLQTLRYWEKGQRKPKGPVLVLLNIIEKAPDTVMDILSQ</sequence>
<organism evidence="5 6">
    <name type="scientific">Desulfonema ishimotonii</name>
    <dbReference type="NCBI Taxonomy" id="45657"/>
    <lineage>
        <taxon>Bacteria</taxon>
        <taxon>Pseudomonadati</taxon>
        <taxon>Thermodesulfobacteriota</taxon>
        <taxon>Desulfobacteria</taxon>
        <taxon>Desulfobacterales</taxon>
        <taxon>Desulfococcaceae</taxon>
        <taxon>Desulfonema</taxon>
    </lineage>
</organism>
<protein>
    <submittedName>
        <fullName evidence="5">Transcriptional regulator</fullName>
    </submittedName>
</protein>
<proteinExistence type="predicted"/>
<evidence type="ECO:0000256" key="2">
    <source>
        <dbReference type="ARBA" id="ARBA00023125"/>
    </source>
</evidence>
<dbReference type="PANTHER" id="PTHR36511">
    <property type="entry name" value="MERR FAMILY BACTERIAL REGULATORY PROTEIN"/>
    <property type="match status" value="1"/>
</dbReference>
<dbReference type="NCBIfam" id="NF041265">
    <property type="entry name" value="NadS"/>
    <property type="match status" value="1"/>
</dbReference>
<evidence type="ECO:0000256" key="3">
    <source>
        <dbReference type="ARBA" id="ARBA00023163"/>
    </source>
</evidence>
<dbReference type="OrthoDB" id="9799384at2"/>
<reference evidence="6" key="1">
    <citation type="submission" date="2017-11" db="EMBL/GenBank/DDBJ databases">
        <authorList>
            <person name="Watanabe M."/>
            <person name="Kojima H."/>
        </authorList>
    </citation>
    <scope>NUCLEOTIDE SEQUENCE [LARGE SCALE GENOMIC DNA]</scope>
    <source>
        <strain evidence="6">Tokyo 01</strain>
    </source>
</reference>
<dbReference type="InterPro" id="IPR052359">
    <property type="entry name" value="HTH-type_reg/antitoxin"/>
</dbReference>
<keyword evidence="2" id="KW-0238">DNA-binding</keyword>
<evidence type="ECO:0000256" key="1">
    <source>
        <dbReference type="ARBA" id="ARBA00023015"/>
    </source>
</evidence>
<reference evidence="6" key="2">
    <citation type="submission" date="2019-01" db="EMBL/GenBank/DDBJ databases">
        <title>Genome sequence of Desulfonema ishimotonii strain Tokyo 01.</title>
        <authorList>
            <person name="Fukui M."/>
        </authorList>
    </citation>
    <scope>NUCLEOTIDE SEQUENCE [LARGE SCALE GENOMIC DNA]</scope>
    <source>
        <strain evidence="6">Tokyo 01</strain>
    </source>
</reference>
<dbReference type="GO" id="GO:0003677">
    <property type="term" value="F:DNA binding"/>
    <property type="evidence" value="ECO:0007669"/>
    <property type="project" value="UniProtKB-KW"/>
</dbReference>
<dbReference type="InterPro" id="IPR001387">
    <property type="entry name" value="Cro/C1-type_HTH"/>
</dbReference>
<dbReference type="AlphaFoldDB" id="A0A401FXD1"/>
<dbReference type="Gene3D" id="1.10.260.40">
    <property type="entry name" value="lambda repressor-like DNA-binding domains"/>
    <property type="match status" value="1"/>
</dbReference>
<evidence type="ECO:0000313" key="6">
    <source>
        <dbReference type="Proteomes" id="UP000288096"/>
    </source>
</evidence>
<dbReference type="InterPro" id="IPR010982">
    <property type="entry name" value="Lambda_DNA-bd_dom_sf"/>
</dbReference>
<dbReference type="SUPFAM" id="SSF47413">
    <property type="entry name" value="lambda repressor-like DNA-binding domains"/>
    <property type="match status" value="1"/>
</dbReference>
<dbReference type="Proteomes" id="UP000288096">
    <property type="component" value="Unassembled WGS sequence"/>
</dbReference>
<dbReference type="EMBL" id="BEXT01000001">
    <property type="protein sequence ID" value="GBC61594.1"/>
    <property type="molecule type" value="Genomic_DNA"/>
</dbReference>